<dbReference type="Proteomes" id="UP001165586">
    <property type="component" value="Unassembled WGS sequence"/>
</dbReference>
<accession>A0ABT2H943</accession>
<comment type="caution">
    <text evidence="1">The sequence shown here is derived from an EMBL/GenBank/DDBJ whole genome shotgun (WGS) entry which is preliminary data.</text>
</comment>
<proteinExistence type="predicted"/>
<protein>
    <submittedName>
        <fullName evidence="1">Uncharacterized protein</fullName>
    </submittedName>
</protein>
<reference evidence="1" key="1">
    <citation type="submission" date="2022-08" db="EMBL/GenBank/DDBJ databases">
        <authorList>
            <person name="Deng Y."/>
            <person name="Han X.-F."/>
            <person name="Zhang Y.-Q."/>
        </authorList>
    </citation>
    <scope>NUCLEOTIDE SEQUENCE</scope>
    <source>
        <strain evidence="1">CPCC 203386</strain>
    </source>
</reference>
<evidence type="ECO:0000313" key="1">
    <source>
        <dbReference type="EMBL" id="MCS5736459.1"/>
    </source>
</evidence>
<gene>
    <name evidence="1" type="ORF">N1032_22240</name>
</gene>
<sequence length="92" mass="10075">MVAGSKNNNVDNFNDSANHRTQITQRILSSGDIVNFLNGSYSIEGEPVEGIVSRLEVNGSKDFNSLDISSSTDKHYFTLTKSFNFNQLVDGG</sequence>
<dbReference type="RefSeq" id="WP_259542416.1">
    <property type="nucleotide sequence ID" value="NZ_JANLCJ010000032.1"/>
</dbReference>
<dbReference type="EMBL" id="JANLCJ010000032">
    <property type="protein sequence ID" value="MCS5736459.1"/>
    <property type="molecule type" value="Genomic_DNA"/>
</dbReference>
<organism evidence="1 2">
    <name type="scientific">Herbiconiux daphne</name>
    <dbReference type="NCBI Taxonomy" id="2970914"/>
    <lineage>
        <taxon>Bacteria</taxon>
        <taxon>Bacillati</taxon>
        <taxon>Actinomycetota</taxon>
        <taxon>Actinomycetes</taxon>
        <taxon>Micrococcales</taxon>
        <taxon>Microbacteriaceae</taxon>
        <taxon>Herbiconiux</taxon>
    </lineage>
</organism>
<evidence type="ECO:0000313" key="2">
    <source>
        <dbReference type="Proteomes" id="UP001165586"/>
    </source>
</evidence>
<name>A0ABT2H943_9MICO</name>
<keyword evidence="2" id="KW-1185">Reference proteome</keyword>